<dbReference type="STRING" id="758803.SAMN05421803_102334"/>
<dbReference type="EMBL" id="FQZK01000002">
    <property type="protein sequence ID" value="SHI86578.1"/>
    <property type="molecule type" value="Genomic_DNA"/>
</dbReference>
<name>A0A1M6EMS0_9ACTN</name>
<dbReference type="AlphaFoldDB" id="A0A1M6EMS0"/>
<reference evidence="1 2" key="1">
    <citation type="submission" date="2016-11" db="EMBL/GenBank/DDBJ databases">
        <authorList>
            <person name="Jaros S."/>
            <person name="Januszkiewicz K."/>
            <person name="Wedrychowicz H."/>
        </authorList>
    </citation>
    <scope>NUCLEOTIDE SEQUENCE [LARGE SCALE GENOMIC DNA]</scope>
    <source>
        <strain evidence="1 2">CGMCC 4.5723</strain>
    </source>
</reference>
<keyword evidence="2" id="KW-1185">Reference proteome</keyword>
<protein>
    <submittedName>
        <fullName evidence="1">Uncharacterized protein</fullName>
    </submittedName>
</protein>
<sequence>MNPMREPTHTRCAISSCGWCDRDGLDCRFCSGTGWWRPERPHRDASGIIVWLRVDEPCRGCAGTGKEHSPTVAI</sequence>
<proteinExistence type="predicted"/>
<dbReference type="OrthoDB" id="3482518at2"/>
<organism evidence="1 2">
    <name type="scientific">Nocardiopsis flavescens</name>
    <dbReference type="NCBI Taxonomy" id="758803"/>
    <lineage>
        <taxon>Bacteria</taxon>
        <taxon>Bacillati</taxon>
        <taxon>Actinomycetota</taxon>
        <taxon>Actinomycetes</taxon>
        <taxon>Streptosporangiales</taxon>
        <taxon>Nocardiopsidaceae</taxon>
        <taxon>Nocardiopsis</taxon>
    </lineage>
</organism>
<accession>A0A1M6EMS0</accession>
<evidence type="ECO:0000313" key="2">
    <source>
        <dbReference type="Proteomes" id="UP000184452"/>
    </source>
</evidence>
<evidence type="ECO:0000313" key="1">
    <source>
        <dbReference type="EMBL" id="SHI86578.1"/>
    </source>
</evidence>
<gene>
    <name evidence="1" type="ORF">SAMN05421803_102334</name>
</gene>
<dbReference type="Proteomes" id="UP000184452">
    <property type="component" value="Unassembled WGS sequence"/>
</dbReference>
<dbReference type="RefSeq" id="WP_073376195.1">
    <property type="nucleotide sequence ID" value="NZ_FQZK01000002.1"/>
</dbReference>